<evidence type="ECO:0000256" key="3">
    <source>
        <dbReference type="SAM" id="SignalP"/>
    </source>
</evidence>
<dbReference type="InterPro" id="IPR016156">
    <property type="entry name" value="FAD/NAD-linked_Rdtase_dimer_sf"/>
</dbReference>
<dbReference type="SUPFAM" id="SSF55424">
    <property type="entry name" value="FAD/NAD-linked reductases, dimerisation (C-terminal) domain"/>
    <property type="match status" value="1"/>
</dbReference>
<dbReference type="AlphaFoldDB" id="A0A6I7HM67"/>
<dbReference type="RefSeq" id="WP_114363364.1">
    <property type="nucleotide sequence ID" value="NZ_QPIX01000006.1"/>
</dbReference>
<dbReference type="PANTHER" id="PTHR43755:SF1">
    <property type="entry name" value="FAD-DEPENDENT PYRIDINE NUCLEOTIDE-DISULPHIDE OXIDOREDUCTASE"/>
    <property type="match status" value="1"/>
</dbReference>
<dbReference type="Gene3D" id="3.50.50.60">
    <property type="entry name" value="FAD/NAD(P)-binding domain"/>
    <property type="match status" value="2"/>
</dbReference>
<evidence type="ECO:0000313" key="7">
    <source>
        <dbReference type="EMBL" id="RCW23937.1"/>
    </source>
</evidence>
<reference evidence="7 8" key="1">
    <citation type="submission" date="2018-07" db="EMBL/GenBank/DDBJ databases">
        <title>Genomic Encyclopedia of Type Strains, Phase IV (KMG-IV): sequencing the most valuable type-strain genomes for metagenomic binning, comparative biology and taxonomic classification.</title>
        <authorList>
            <person name="Goeker M."/>
        </authorList>
    </citation>
    <scope>NUCLEOTIDE SEQUENCE [LARGE SCALE GENOMIC DNA]</scope>
    <source>
        <strain evidence="7 8">DSM 25528</strain>
    </source>
</reference>
<dbReference type="Pfam" id="PF07992">
    <property type="entry name" value="Pyr_redox_2"/>
    <property type="match status" value="1"/>
</dbReference>
<dbReference type="InterPro" id="IPR036188">
    <property type="entry name" value="FAD/NAD-bd_sf"/>
</dbReference>
<keyword evidence="8" id="KW-1185">Reference proteome</keyword>
<dbReference type="GO" id="GO:0050660">
    <property type="term" value="F:flavin adenine dinucleotide binding"/>
    <property type="evidence" value="ECO:0007669"/>
    <property type="project" value="InterPro"/>
</dbReference>
<evidence type="ECO:0000259" key="4">
    <source>
        <dbReference type="Pfam" id="PF07992"/>
    </source>
</evidence>
<dbReference type="EMBL" id="QPIX01000006">
    <property type="protein sequence ID" value="RCW23937.1"/>
    <property type="molecule type" value="Genomic_DNA"/>
</dbReference>
<dbReference type="InterPro" id="IPR037092">
    <property type="entry name" value="FlavoCytC_S_DH_flav-bd_sf"/>
</dbReference>
<dbReference type="InterPro" id="IPR006311">
    <property type="entry name" value="TAT_signal"/>
</dbReference>
<evidence type="ECO:0000259" key="5">
    <source>
        <dbReference type="Pfam" id="PF09242"/>
    </source>
</evidence>
<dbReference type="PANTHER" id="PTHR43755">
    <property type="match status" value="1"/>
</dbReference>
<dbReference type="Proteomes" id="UP000252582">
    <property type="component" value="Unassembled WGS sequence"/>
</dbReference>
<feature type="signal peptide" evidence="3">
    <location>
        <begin position="1"/>
        <end position="20"/>
    </location>
</feature>
<dbReference type="InterPro" id="IPR052541">
    <property type="entry name" value="SQRD"/>
</dbReference>
<sequence length="420" mass="44908">MGLARRHFMISVACAGAALAAPAVHGRARAKVVVVGGGAGGASVARKIAIDAAGQIDVTLVEPNARHTTCYFSNLYLGGLRSFESLQHGYDGLTRAGVDVVPDFAAAIDREQRRVVLAGGGHLPYDRLVVAPGIDFVDGSVPGWSLEAADRTPHAYKAGPQTLLLAKMIESLPQGGVFAMVAPPEPYRCPPGPYERVSMIAHYLKGKNPTAKIIIIDPKEEFTLQKLFEDAWLKYYDGMIEWIGPDFGSRNLSVSPDAMEISVDGEVMKVDCCNVIPAQRAGKIADLAHLTNQSGWAPVDPFSMRSRLDDRIFVLGDSAQQGDMPKSATSARSQAEVAAATVIGDLTGWEIPEPVYSNACWSALAPGDSVKDGGTYKPADGKIASIEKYVSQADEDAATRAATYQESLDWYHTITAQIFG</sequence>
<dbReference type="InterPro" id="IPR049386">
    <property type="entry name" value="FCSD_central"/>
</dbReference>
<evidence type="ECO:0000256" key="1">
    <source>
        <dbReference type="ARBA" id="ARBA00022630"/>
    </source>
</evidence>
<keyword evidence="1" id="KW-0285">Flavoprotein</keyword>
<evidence type="ECO:0000313" key="8">
    <source>
        <dbReference type="Proteomes" id="UP000252582"/>
    </source>
</evidence>
<name>A0A6I7HM67_9HYPH</name>
<feature type="domain" description="Sulfide dehydrogenase [flavocytochrome c] flavoprotein chain central" evidence="6">
    <location>
        <begin position="162"/>
        <end position="277"/>
    </location>
</feature>
<feature type="domain" description="FAD/NAD(P)-binding" evidence="4">
    <location>
        <begin position="31"/>
        <end position="143"/>
    </location>
</feature>
<dbReference type="InterPro" id="IPR023753">
    <property type="entry name" value="FAD/NAD-binding_dom"/>
</dbReference>
<dbReference type="GO" id="GO:0016491">
    <property type="term" value="F:oxidoreductase activity"/>
    <property type="evidence" value="ECO:0007669"/>
    <property type="project" value="InterPro"/>
</dbReference>
<feature type="domain" description="Flavocytochrome c sulphide dehydrogenase flavin-binding" evidence="5">
    <location>
        <begin position="352"/>
        <end position="419"/>
    </location>
</feature>
<dbReference type="Gene3D" id="3.90.760.10">
    <property type="entry name" value="Flavocytochrome c sulphide dehydrogenase, flavin-binding domain"/>
    <property type="match status" value="1"/>
</dbReference>
<feature type="chain" id="PRO_5026005724" evidence="3">
    <location>
        <begin position="21"/>
        <end position="420"/>
    </location>
</feature>
<organism evidence="7 8">
    <name type="scientific">Ciceribacter lividus</name>
    <dbReference type="NCBI Taxonomy" id="1197950"/>
    <lineage>
        <taxon>Bacteria</taxon>
        <taxon>Pseudomonadati</taxon>
        <taxon>Pseudomonadota</taxon>
        <taxon>Alphaproteobacteria</taxon>
        <taxon>Hyphomicrobiales</taxon>
        <taxon>Rhizobiaceae</taxon>
        <taxon>Ciceribacter</taxon>
    </lineage>
</organism>
<evidence type="ECO:0000256" key="2">
    <source>
        <dbReference type="ARBA" id="ARBA00022827"/>
    </source>
</evidence>
<dbReference type="FunFam" id="3.50.50.60:FF:000234">
    <property type="entry name" value="Flavocytochrome C sulfide dehydrogenase"/>
    <property type="match status" value="1"/>
</dbReference>
<dbReference type="SUPFAM" id="SSF51905">
    <property type="entry name" value="FAD/NAD(P)-binding domain"/>
    <property type="match status" value="2"/>
</dbReference>
<gene>
    <name evidence="7" type="ORF">DFR48_10659</name>
</gene>
<dbReference type="InterPro" id="IPR015323">
    <property type="entry name" value="FlavoCytC_S_DH_flav-bd"/>
</dbReference>
<dbReference type="Pfam" id="PF21706">
    <property type="entry name" value="FCSD_central"/>
    <property type="match status" value="1"/>
</dbReference>
<dbReference type="Pfam" id="PF09242">
    <property type="entry name" value="FCSD-flav_bind"/>
    <property type="match status" value="1"/>
</dbReference>
<proteinExistence type="predicted"/>
<protein>
    <submittedName>
        <fullName evidence="7">Cytochrome-dependent sulfide dehydrogenase (Flavoprotein)</fullName>
    </submittedName>
</protein>
<evidence type="ECO:0000259" key="6">
    <source>
        <dbReference type="Pfam" id="PF21706"/>
    </source>
</evidence>
<comment type="caution">
    <text evidence="7">The sequence shown here is derived from an EMBL/GenBank/DDBJ whole genome shotgun (WGS) entry which is preliminary data.</text>
</comment>
<keyword evidence="3" id="KW-0732">Signal</keyword>
<keyword evidence="2" id="KW-0274">FAD</keyword>
<accession>A0A6I7HM67</accession>
<dbReference type="PROSITE" id="PS51318">
    <property type="entry name" value="TAT"/>
    <property type="match status" value="1"/>
</dbReference>